<reference evidence="1" key="1">
    <citation type="journal article" date="2021" name="Proc. Natl. Acad. Sci. U.S.A.">
        <title>A Catalog of Tens of Thousands of Viruses from Human Metagenomes Reveals Hidden Associations with Chronic Diseases.</title>
        <authorList>
            <person name="Tisza M.J."/>
            <person name="Buck C.B."/>
        </authorList>
    </citation>
    <scope>NUCLEOTIDE SEQUENCE</scope>
    <source>
        <strain evidence="1">CtUX613</strain>
    </source>
</reference>
<accession>A0A8S5NA10</accession>
<dbReference type="EMBL" id="BK015114">
    <property type="protein sequence ID" value="DAD91481.1"/>
    <property type="molecule type" value="Genomic_DNA"/>
</dbReference>
<organism evidence="1">
    <name type="scientific">Myoviridae sp. ctUX613</name>
    <dbReference type="NCBI Taxonomy" id="2826660"/>
    <lineage>
        <taxon>Viruses</taxon>
        <taxon>Duplodnaviria</taxon>
        <taxon>Heunggongvirae</taxon>
        <taxon>Uroviricota</taxon>
        <taxon>Caudoviricetes</taxon>
    </lineage>
</organism>
<proteinExistence type="predicted"/>
<name>A0A8S5NA10_9CAUD</name>
<sequence>MLTLETGLSERSGARAGWVGAPAEPWAFLRAAGRAREEGA</sequence>
<evidence type="ECO:0000313" key="1">
    <source>
        <dbReference type="EMBL" id="DAD91481.1"/>
    </source>
</evidence>
<protein>
    <submittedName>
        <fullName evidence="1">Uncharacterized protein</fullName>
    </submittedName>
</protein>